<reference evidence="2" key="1">
    <citation type="submission" date="2020-04" db="EMBL/GenBank/DDBJ databases">
        <authorList>
            <person name="Zhang T."/>
        </authorList>
    </citation>
    <scope>NUCLEOTIDE SEQUENCE</scope>
    <source>
        <strain evidence="2">HKST-UBA14</strain>
    </source>
</reference>
<sequence length="173" mass="20179">MSLLQRINNNKYFGYDKPLRHYTQHLIVASIGYLVSFLLIGRSDWKTILTFVVFTYLIDLDGLVYLIRTMSQSVYSAKIKSAIRKLDFEQAMILATTHHKKFNGLLLHNWIGLLAVILLVIVSYNRFELLFFASMAILSHFIFDIIDDFWQLGHLRNWFSFGVLSNLTHNSND</sequence>
<accession>A0A955L5D3</accession>
<name>A0A955L5D3_9BACT</name>
<protein>
    <submittedName>
        <fullName evidence="2">Uncharacterized protein</fullName>
    </submittedName>
</protein>
<dbReference type="AlphaFoldDB" id="A0A955L5D3"/>
<evidence type="ECO:0000313" key="2">
    <source>
        <dbReference type="EMBL" id="MCA9383210.1"/>
    </source>
</evidence>
<evidence type="ECO:0000313" key="3">
    <source>
        <dbReference type="Proteomes" id="UP000783287"/>
    </source>
</evidence>
<gene>
    <name evidence="2" type="ORF">KC909_02490</name>
</gene>
<keyword evidence="1" id="KW-0472">Membrane</keyword>
<feature type="transmembrane region" description="Helical" evidence="1">
    <location>
        <begin position="129"/>
        <end position="146"/>
    </location>
</feature>
<feature type="transmembrane region" description="Helical" evidence="1">
    <location>
        <begin position="21"/>
        <end position="41"/>
    </location>
</feature>
<keyword evidence="1" id="KW-0812">Transmembrane</keyword>
<organism evidence="2 3">
    <name type="scientific">Candidatus Dojkabacteria bacterium</name>
    <dbReference type="NCBI Taxonomy" id="2099670"/>
    <lineage>
        <taxon>Bacteria</taxon>
        <taxon>Candidatus Dojkabacteria</taxon>
    </lineage>
</organism>
<evidence type="ECO:0000256" key="1">
    <source>
        <dbReference type="SAM" id="Phobius"/>
    </source>
</evidence>
<reference evidence="2" key="2">
    <citation type="journal article" date="2021" name="Microbiome">
        <title>Successional dynamics and alternative stable states in a saline activated sludge microbial community over 9 years.</title>
        <authorList>
            <person name="Wang Y."/>
            <person name="Ye J."/>
            <person name="Ju F."/>
            <person name="Liu L."/>
            <person name="Boyd J.A."/>
            <person name="Deng Y."/>
            <person name="Parks D.H."/>
            <person name="Jiang X."/>
            <person name="Yin X."/>
            <person name="Woodcroft B.J."/>
            <person name="Tyson G.W."/>
            <person name="Hugenholtz P."/>
            <person name="Polz M.F."/>
            <person name="Zhang T."/>
        </authorList>
    </citation>
    <scope>NUCLEOTIDE SEQUENCE</scope>
    <source>
        <strain evidence="2">HKST-UBA14</strain>
    </source>
</reference>
<proteinExistence type="predicted"/>
<feature type="transmembrane region" description="Helical" evidence="1">
    <location>
        <begin position="47"/>
        <end position="67"/>
    </location>
</feature>
<feature type="transmembrane region" description="Helical" evidence="1">
    <location>
        <begin position="102"/>
        <end position="123"/>
    </location>
</feature>
<dbReference type="EMBL" id="JAGQLK010000039">
    <property type="protein sequence ID" value="MCA9383210.1"/>
    <property type="molecule type" value="Genomic_DNA"/>
</dbReference>
<dbReference type="Proteomes" id="UP000783287">
    <property type="component" value="Unassembled WGS sequence"/>
</dbReference>
<comment type="caution">
    <text evidence="2">The sequence shown here is derived from an EMBL/GenBank/DDBJ whole genome shotgun (WGS) entry which is preliminary data.</text>
</comment>
<keyword evidence="1" id="KW-1133">Transmembrane helix</keyword>